<evidence type="ECO:0000313" key="2">
    <source>
        <dbReference type="EMBL" id="CAD0308589.1"/>
    </source>
</evidence>
<name>A0A6V7C375_9XANT</name>
<feature type="region of interest" description="Disordered" evidence="1">
    <location>
        <begin position="86"/>
        <end position="216"/>
    </location>
</feature>
<protein>
    <submittedName>
        <fullName evidence="2">Uncharacterized protein</fullName>
    </submittedName>
</protein>
<sequence length="216" mass="22470">MDAIPNSTKPNNSSDCEIPSWLTSRQTFTLLKSLSSRSKKPSLFLSKSDSASNPEEALIPPAIKVSAPNSSPPLSMSPFLFLSSTRRPSSPLTQPVPVRTPSPSWSNNILPDAPTVSIPSPSRSNVRGSRLGTNLRASLKLRGTSSLIGRGSIKSPSLSESQPPHSSHSFPPAKPPATAAKPTIAAKGKPTVRPTAPARSTPPAAKSSAASSPVPA</sequence>
<feature type="compositionally biased region" description="Low complexity" evidence="1">
    <location>
        <begin position="155"/>
        <end position="216"/>
    </location>
</feature>
<proteinExistence type="predicted"/>
<reference evidence="2" key="1">
    <citation type="submission" date="2020-07" db="EMBL/GenBank/DDBJ databases">
        <authorList>
            <person name="Pothier F. J."/>
        </authorList>
    </citation>
    <scope>NUCLEOTIDE SEQUENCE</scope>
    <source>
        <strain evidence="2">CFBP 8129</strain>
    </source>
</reference>
<feature type="compositionally biased region" description="Polar residues" evidence="1">
    <location>
        <begin position="117"/>
        <end position="136"/>
    </location>
</feature>
<evidence type="ECO:0000256" key="1">
    <source>
        <dbReference type="SAM" id="MobiDB-lite"/>
    </source>
</evidence>
<dbReference type="EMBL" id="LR828253">
    <property type="protein sequence ID" value="CAD0308589.1"/>
    <property type="molecule type" value="Genomic_DNA"/>
</dbReference>
<feature type="compositionally biased region" description="Low complexity" evidence="1">
    <location>
        <begin position="34"/>
        <end position="50"/>
    </location>
</feature>
<accession>A0A6V7C375</accession>
<organism evidence="2">
    <name type="scientific">Xanthomonas hortorum pv. gardneri</name>
    <dbReference type="NCBI Taxonomy" id="2754056"/>
    <lineage>
        <taxon>Bacteria</taxon>
        <taxon>Pseudomonadati</taxon>
        <taxon>Pseudomonadota</taxon>
        <taxon>Gammaproteobacteria</taxon>
        <taxon>Lysobacterales</taxon>
        <taxon>Lysobacteraceae</taxon>
        <taxon>Xanthomonas</taxon>
    </lineage>
</organism>
<dbReference type="EMBL" id="LR828253">
    <property type="protein sequence ID" value="CAD0308581.1"/>
    <property type="molecule type" value="Genomic_DNA"/>
</dbReference>
<gene>
    <name evidence="2" type="ORF">CFBP8129_08980</name>
</gene>
<feature type="region of interest" description="Disordered" evidence="1">
    <location>
        <begin position="34"/>
        <end position="54"/>
    </location>
</feature>
<dbReference type="AlphaFoldDB" id="A0A6V7C375"/>